<dbReference type="SUPFAM" id="SSF46689">
    <property type="entry name" value="Homeodomain-like"/>
    <property type="match status" value="1"/>
</dbReference>
<dbReference type="Gene3D" id="1.10.10.60">
    <property type="entry name" value="Homeodomain-like"/>
    <property type="match status" value="2"/>
</dbReference>
<dbReference type="CDD" id="cd00167">
    <property type="entry name" value="SANT"/>
    <property type="match status" value="1"/>
</dbReference>
<reference evidence="12 13" key="1">
    <citation type="journal article" date="2011" name="Proc. Natl. Acad. Sci. U.S.A.">
        <title>Comparative genomics of xylose-fermenting fungi for enhanced biofuel production.</title>
        <authorList>
            <person name="Wohlbach D.J."/>
            <person name="Kuo A."/>
            <person name="Sato T.K."/>
            <person name="Potts K.M."/>
            <person name="Salamov A.A."/>
            <person name="LaButti K.M."/>
            <person name="Sun H."/>
            <person name="Clum A."/>
            <person name="Pangilinan J.L."/>
            <person name="Lindquist E.A."/>
            <person name="Lucas S."/>
            <person name="Lapidus A."/>
            <person name="Jin M."/>
            <person name="Gunawan C."/>
            <person name="Balan V."/>
            <person name="Dale B.E."/>
            <person name="Jeffries T.W."/>
            <person name="Zinkel R."/>
            <person name="Barry K.W."/>
            <person name="Grigoriev I.V."/>
            <person name="Gasch A.P."/>
        </authorList>
    </citation>
    <scope>NUCLEOTIDE SEQUENCE [LARGE SCALE GENOMIC DNA]</scope>
    <source>
        <strain evidence="13">ATCC 10573 / BCRC 21748 / CBS 615 / JCM 9827 / NBRC 10315 / NRRL Y-1498 / VKM Y-70</strain>
    </source>
</reference>
<dbReference type="Pfam" id="PF00249">
    <property type="entry name" value="Myb_DNA-binding"/>
    <property type="match status" value="2"/>
</dbReference>
<sequence length="633" mass="72714">MPPIYVKGGVWTNVEDEILKAAVQKYGLNQWNRVGSLLTKKNAKQAKARWNEWISPSINKTEWTREEDEKLLNLVKLLPNQWRSIAPIMNRTATHCVERYQKLLDDDDEQSEDDENDLRLAAVGVEAMPAAGGRVGDLNLNPESKPAKPDDEELEDADREMLFEARARLANTKGKKAKRRHRERMLEETKRISLLQKRRELKAAGINVSLVSKNKKKSKEFDYNADIPFEHQPQIGLYDTTEEHERNEEHKAKFSKQVSREGLELEKLKQSKKRKQGSQIQEPRTQLEGEANVIEPALKRGKLSLPGVVNVDEHAEFEPTELTGVFDRAVVASAEDDIDRRIANTTHHIKANQAKQSVLLRTDHETDEDVAVKKWKPKHEKKAIQELVKVNFSRLPAPNNEYEVLPKFNDQDDFQLVKTADSHSETQRIKRLELLRQVEEEKAKSRRSQVVQRGLAIPSPSLLKPIDTTQLSELDSQVAVEFHALVKSDYKKYVDTEYNATEIPELDEQLYSQVHREIDEMRSKKTTLHPAVKRFRLPDPISYKDEILSVLQHARQQHLGLKADINAQIPYSSAPREVAPAGELIIEQERRVELYTQIAQQEEVSIVNRSATLKGLVDMVVAKEDQLIEYLRQ</sequence>
<evidence type="ECO:0000256" key="9">
    <source>
        <dbReference type="SAM" id="MobiDB-lite"/>
    </source>
</evidence>
<accession>G3BER5</accession>
<dbReference type="Pfam" id="PF11831">
    <property type="entry name" value="Myb_Cef"/>
    <property type="match status" value="1"/>
</dbReference>
<dbReference type="AlphaFoldDB" id="G3BER5"/>
<dbReference type="PANTHER" id="PTHR45885">
    <property type="entry name" value="CELL DIVISION CYCLE 5-LIKE PROTEIN"/>
    <property type="match status" value="1"/>
</dbReference>
<dbReference type="STRING" id="590646.G3BER5"/>
<dbReference type="KEGG" id="cten:18249270"/>
<comment type="similarity">
    <text evidence="1">Belongs to the CEF1 family.</text>
</comment>
<protein>
    <recommendedName>
        <fullName evidence="8">Pre-mRNA-splicing factor CEF1</fullName>
    </recommendedName>
</protein>
<feature type="domain" description="HTH myb-type" evidence="11">
    <location>
        <begin position="1"/>
        <end position="51"/>
    </location>
</feature>
<dbReference type="OrthoDB" id="1410009at2759"/>
<dbReference type="EMBL" id="GL996528">
    <property type="protein sequence ID" value="EGV60574.1"/>
    <property type="molecule type" value="Genomic_DNA"/>
</dbReference>
<feature type="domain" description="Myb-like" evidence="10">
    <location>
        <begin position="7"/>
        <end position="54"/>
    </location>
</feature>
<keyword evidence="13" id="KW-1185">Reference proteome</keyword>
<feature type="region of interest" description="Disordered" evidence="9">
    <location>
        <begin position="132"/>
        <end position="154"/>
    </location>
</feature>
<dbReference type="InterPro" id="IPR047242">
    <property type="entry name" value="CDC5L/Cef1"/>
</dbReference>
<keyword evidence="4" id="KW-0677">Repeat</keyword>
<proteinExistence type="inferred from homology"/>
<evidence type="ECO:0000256" key="3">
    <source>
        <dbReference type="ARBA" id="ARBA00022728"/>
    </source>
</evidence>
<dbReference type="InterPro" id="IPR047240">
    <property type="entry name" value="SANT_CDC5L_II"/>
</dbReference>
<dbReference type="InterPro" id="IPR009057">
    <property type="entry name" value="Homeodomain-like_sf"/>
</dbReference>
<evidence type="ECO:0000259" key="10">
    <source>
        <dbReference type="PROSITE" id="PS50090"/>
    </source>
</evidence>
<dbReference type="GO" id="GO:0000398">
    <property type="term" value="P:mRNA splicing, via spliceosome"/>
    <property type="evidence" value="ECO:0007669"/>
    <property type="project" value="InterPro"/>
</dbReference>
<evidence type="ECO:0000313" key="13">
    <source>
        <dbReference type="Proteomes" id="UP000000707"/>
    </source>
</evidence>
<dbReference type="SMART" id="SM00717">
    <property type="entry name" value="SANT"/>
    <property type="match status" value="2"/>
</dbReference>
<dbReference type="PROSITE" id="PS50090">
    <property type="entry name" value="MYB_LIKE"/>
    <property type="match status" value="2"/>
</dbReference>
<dbReference type="PANTHER" id="PTHR45885:SF1">
    <property type="entry name" value="CELL DIVISION CYCLE 5-LIKE PROTEIN"/>
    <property type="match status" value="1"/>
</dbReference>
<keyword evidence="3" id="KW-0747">Spliceosome</keyword>
<feature type="domain" description="HTH myb-type" evidence="11">
    <location>
        <begin position="55"/>
        <end position="108"/>
    </location>
</feature>
<dbReference type="eggNOG" id="KOG0050">
    <property type="taxonomic scope" value="Eukaryota"/>
</dbReference>
<dbReference type="GO" id="GO:0005681">
    <property type="term" value="C:spliceosomal complex"/>
    <property type="evidence" value="ECO:0007669"/>
    <property type="project" value="UniProtKB-KW"/>
</dbReference>
<keyword evidence="7" id="KW-0539">Nucleus</keyword>
<evidence type="ECO:0000256" key="6">
    <source>
        <dbReference type="ARBA" id="ARBA00023187"/>
    </source>
</evidence>
<evidence type="ECO:0000313" key="12">
    <source>
        <dbReference type="EMBL" id="EGV60574.1"/>
    </source>
</evidence>
<evidence type="ECO:0000256" key="8">
    <source>
        <dbReference type="ARBA" id="ARBA00034837"/>
    </source>
</evidence>
<dbReference type="PROSITE" id="PS51294">
    <property type="entry name" value="HTH_MYB"/>
    <property type="match status" value="2"/>
</dbReference>
<evidence type="ECO:0000256" key="1">
    <source>
        <dbReference type="ARBA" id="ARBA00010506"/>
    </source>
</evidence>
<evidence type="ECO:0000256" key="2">
    <source>
        <dbReference type="ARBA" id="ARBA00022664"/>
    </source>
</evidence>
<evidence type="ECO:0000256" key="7">
    <source>
        <dbReference type="ARBA" id="ARBA00023242"/>
    </source>
</evidence>
<dbReference type="InterPro" id="IPR017930">
    <property type="entry name" value="Myb_dom"/>
</dbReference>
<dbReference type="InterPro" id="IPR021786">
    <property type="entry name" value="Cdc5p/Cef1_C"/>
</dbReference>
<gene>
    <name evidence="12" type="ORF">CANTEDRAFT_127944</name>
</gene>
<dbReference type="GO" id="GO:0003677">
    <property type="term" value="F:DNA binding"/>
    <property type="evidence" value="ECO:0007669"/>
    <property type="project" value="UniProtKB-KW"/>
</dbReference>
<dbReference type="CDD" id="cd11659">
    <property type="entry name" value="SANT_CDC5_II"/>
    <property type="match status" value="1"/>
</dbReference>
<dbReference type="GO" id="GO:0000974">
    <property type="term" value="C:Prp19 complex"/>
    <property type="evidence" value="ECO:0007669"/>
    <property type="project" value="InterPro"/>
</dbReference>
<name>G3BER5_CANTC</name>
<dbReference type="InterPro" id="IPR001005">
    <property type="entry name" value="SANT/Myb"/>
</dbReference>
<dbReference type="Proteomes" id="UP000000707">
    <property type="component" value="Unassembled WGS sequence"/>
</dbReference>
<dbReference type="HOGENOM" id="CLU_009082_2_0_1"/>
<keyword evidence="5" id="KW-0238">DNA-binding</keyword>
<evidence type="ECO:0000259" key="11">
    <source>
        <dbReference type="PROSITE" id="PS51294"/>
    </source>
</evidence>
<keyword evidence="2" id="KW-0507">mRNA processing</keyword>
<evidence type="ECO:0000256" key="5">
    <source>
        <dbReference type="ARBA" id="ARBA00023125"/>
    </source>
</evidence>
<evidence type="ECO:0000256" key="4">
    <source>
        <dbReference type="ARBA" id="ARBA00022737"/>
    </source>
</evidence>
<dbReference type="GeneID" id="18249270"/>
<organism evidence="13">
    <name type="scientific">Candida tenuis (strain ATCC 10573 / BCRC 21748 / CBS 615 / JCM 9827 / NBRC 10315 / NRRL Y-1498 / VKM Y-70)</name>
    <name type="common">Yeast</name>
    <name type="synonym">Yamadazyma tenuis</name>
    <dbReference type="NCBI Taxonomy" id="590646"/>
    <lineage>
        <taxon>Eukaryota</taxon>
        <taxon>Fungi</taxon>
        <taxon>Dikarya</taxon>
        <taxon>Ascomycota</taxon>
        <taxon>Saccharomycotina</taxon>
        <taxon>Pichiomycetes</taxon>
        <taxon>Debaryomycetaceae</taxon>
        <taxon>Yamadazyma</taxon>
    </lineage>
</organism>
<keyword evidence="6" id="KW-0508">mRNA splicing</keyword>
<feature type="domain" description="Myb-like" evidence="10">
    <location>
        <begin position="55"/>
        <end position="104"/>
    </location>
</feature>